<feature type="transmembrane region" description="Helical" evidence="1">
    <location>
        <begin position="165"/>
        <end position="190"/>
    </location>
</feature>
<comment type="caution">
    <text evidence="2">The sequence shown here is derived from an EMBL/GenBank/DDBJ whole genome shotgun (WGS) entry which is preliminary data.</text>
</comment>
<evidence type="ECO:0000256" key="1">
    <source>
        <dbReference type="SAM" id="Phobius"/>
    </source>
</evidence>
<reference evidence="2 3" key="1">
    <citation type="submission" date="2024-02" db="EMBL/GenBank/DDBJ databases">
        <authorList>
            <person name="Chen Y."/>
            <person name="Shah S."/>
            <person name="Dougan E. K."/>
            <person name="Thang M."/>
            <person name="Chan C."/>
        </authorList>
    </citation>
    <scope>NUCLEOTIDE SEQUENCE [LARGE SCALE GENOMIC DNA]</scope>
</reference>
<feature type="non-terminal residue" evidence="2">
    <location>
        <position position="1"/>
    </location>
</feature>
<accession>A0ABP0J5K0</accession>
<feature type="transmembrane region" description="Helical" evidence="1">
    <location>
        <begin position="6"/>
        <end position="25"/>
    </location>
</feature>
<evidence type="ECO:0000313" key="3">
    <source>
        <dbReference type="Proteomes" id="UP001642464"/>
    </source>
</evidence>
<name>A0ABP0J5K0_9DINO</name>
<protein>
    <submittedName>
        <fullName evidence="2">Tetraspanin-5</fullName>
    </submittedName>
</protein>
<keyword evidence="1" id="KW-0812">Transmembrane</keyword>
<evidence type="ECO:0000313" key="2">
    <source>
        <dbReference type="EMBL" id="CAK9009659.1"/>
    </source>
</evidence>
<organism evidence="2 3">
    <name type="scientific">Durusdinium trenchii</name>
    <dbReference type="NCBI Taxonomy" id="1381693"/>
    <lineage>
        <taxon>Eukaryota</taxon>
        <taxon>Sar</taxon>
        <taxon>Alveolata</taxon>
        <taxon>Dinophyceae</taxon>
        <taxon>Suessiales</taxon>
        <taxon>Symbiodiniaceae</taxon>
        <taxon>Durusdinium</taxon>
    </lineage>
</organism>
<gene>
    <name evidence="2" type="ORF">SCF082_LOCUS10371</name>
</gene>
<keyword evidence="1" id="KW-1133">Transmembrane helix</keyword>
<sequence>PFAVYAGFVFGGAIILLAGLGYFGAVRQRKKLLITYWLLMVACTLVVLSVGLIVVLYLGYLDGISTGSAAIDSAAAAVNDVQMAVYATCCNVTVASIALCTDKLGGCVVDVGRVEDFEVPDALCNLLEVTESEQEGVNIVSFEGCQFPTAFAEQFQEFLSANIEFLGAVFLPLALLLTLATIATMVLICSNRYDYDPYYRAKIDQRNAEIAAAEAADPDGAPKLV</sequence>
<dbReference type="Proteomes" id="UP001642464">
    <property type="component" value="Unassembled WGS sequence"/>
</dbReference>
<feature type="transmembrane region" description="Helical" evidence="1">
    <location>
        <begin position="37"/>
        <end position="60"/>
    </location>
</feature>
<dbReference type="EMBL" id="CAXAMM010006049">
    <property type="protein sequence ID" value="CAK9009659.1"/>
    <property type="molecule type" value="Genomic_DNA"/>
</dbReference>
<keyword evidence="1" id="KW-0472">Membrane</keyword>
<keyword evidence="3" id="KW-1185">Reference proteome</keyword>
<proteinExistence type="predicted"/>